<keyword evidence="9 13" id="KW-0119">Carbohydrate metabolism</keyword>
<dbReference type="SUPFAM" id="SSF56655">
    <property type="entry name" value="Carbohydrate phosphatase"/>
    <property type="match status" value="1"/>
</dbReference>
<comment type="pathway">
    <text evidence="10">Carbohydrate biosynthesis.</text>
</comment>
<dbReference type="InterPro" id="IPR044015">
    <property type="entry name" value="FBPase_C_dom"/>
</dbReference>
<dbReference type="FunFam" id="3.40.190.80:FF:000001">
    <property type="entry name" value="Fructose-1,6-bisphosphatase class 1"/>
    <property type="match status" value="1"/>
</dbReference>
<evidence type="ECO:0000256" key="5">
    <source>
        <dbReference type="ARBA" id="ARBA00013093"/>
    </source>
</evidence>
<dbReference type="Gene3D" id="3.30.540.10">
    <property type="entry name" value="Fructose-1,6-Bisphosphatase, subunit A, domain 1"/>
    <property type="match status" value="1"/>
</dbReference>
<proteinExistence type="inferred from homology"/>
<gene>
    <name evidence="16" type="ORF">M427DRAFT_53358</name>
</gene>
<dbReference type="OMA" id="YIPENCP"/>
<keyword evidence="6" id="KW-0479">Metal-binding</keyword>
<dbReference type="PIRSF" id="PIRSF500210">
    <property type="entry name" value="FBPtase"/>
    <property type="match status" value="1"/>
</dbReference>
<evidence type="ECO:0000256" key="4">
    <source>
        <dbReference type="ARBA" id="ARBA00011881"/>
    </source>
</evidence>
<sequence length="345" mass="37774">MSQTTDNFANTEIVTLPRHILAEQRKFPGSTGDLSMLLVAIQVGCKFVANAVRKAKLVNLTGLAAAGTQNVHAEAQKKLDVLANEIFINALEDSGKVNIMVSEENDEAFRVETARRGNYSVVFDPLDGSSNIECAVSIGTIFGVYHHETTDVEVNSVLRPGSEMVAAGYCVYGSSVVLVMATKNGVNGYTLDPSIGEFILSHPDIKIPSRGKIYSINEGNSKYWHEPVAKYIDHLKYPEDPKKAPYGARYVGSMVADVHRTLLYGGVFGYPNDKKSNKGKLRVLYECFPMAFVVEKAGGKATTGTKRVLDLVPTSIHDRSPIWLGSADDVAEVEEFYTKYPVEKI</sequence>
<dbReference type="STRING" id="1344416.A0A139AQ48"/>
<dbReference type="GO" id="GO:0006094">
    <property type="term" value="P:gluconeogenesis"/>
    <property type="evidence" value="ECO:0007669"/>
    <property type="project" value="EnsemblFungi"/>
</dbReference>
<comment type="cofactor">
    <cofactor evidence="2">
        <name>Mg(2+)</name>
        <dbReference type="ChEBI" id="CHEBI:18420"/>
    </cofactor>
</comment>
<evidence type="ECO:0000256" key="11">
    <source>
        <dbReference type="ARBA" id="ARBA00032973"/>
    </source>
</evidence>
<dbReference type="Pfam" id="PF00316">
    <property type="entry name" value="FBPase"/>
    <property type="match status" value="1"/>
</dbReference>
<evidence type="ECO:0000259" key="14">
    <source>
        <dbReference type="Pfam" id="PF00316"/>
    </source>
</evidence>
<comment type="subunit">
    <text evidence="4">Homotetramer.</text>
</comment>
<feature type="domain" description="Fructose-1-6-bisphosphatase class I N-terminal" evidence="14">
    <location>
        <begin position="15"/>
        <end position="203"/>
    </location>
</feature>
<evidence type="ECO:0000259" key="15">
    <source>
        <dbReference type="Pfam" id="PF18913"/>
    </source>
</evidence>
<dbReference type="GO" id="GO:0006000">
    <property type="term" value="P:fructose metabolic process"/>
    <property type="evidence" value="ECO:0007669"/>
    <property type="project" value="TreeGrafter"/>
</dbReference>
<dbReference type="EC" id="3.1.3.11" evidence="5"/>
<comment type="catalytic activity">
    <reaction evidence="1">
        <text>beta-D-fructose 1,6-bisphosphate + H2O = beta-D-fructose 6-phosphate + phosphate</text>
        <dbReference type="Rhea" id="RHEA:11064"/>
        <dbReference type="ChEBI" id="CHEBI:15377"/>
        <dbReference type="ChEBI" id="CHEBI:32966"/>
        <dbReference type="ChEBI" id="CHEBI:43474"/>
        <dbReference type="ChEBI" id="CHEBI:57634"/>
        <dbReference type="EC" id="3.1.3.11"/>
    </reaction>
</comment>
<reference evidence="16 17" key="1">
    <citation type="journal article" date="2015" name="Genome Biol. Evol.">
        <title>Phylogenomic analyses indicate that early fungi evolved digesting cell walls of algal ancestors of land plants.</title>
        <authorList>
            <person name="Chang Y."/>
            <person name="Wang S."/>
            <person name="Sekimoto S."/>
            <person name="Aerts A.L."/>
            <person name="Choi C."/>
            <person name="Clum A."/>
            <person name="LaButti K.M."/>
            <person name="Lindquist E.A."/>
            <person name="Yee Ngan C."/>
            <person name="Ohm R.A."/>
            <person name="Salamov A.A."/>
            <person name="Grigoriev I.V."/>
            <person name="Spatafora J.W."/>
            <person name="Berbee M.L."/>
        </authorList>
    </citation>
    <scope>NUCLEOTIDE SEQUENCE [LARGE SCALE GENOMIC DNA]</scope>
    <source>
        <strain evidence="16 17">JEL478</strain>
    </source>
</reference>
<dbReference type="PROSITE" id="PS00124">
    <property type="entry name" value="FBPASE"/>
    <property type="match status" value="1"/>
</dbReference>
<dbReference type="GO" id="GO:0030388">
    <property type="term" value="P:fructose 1,6-bisphosphate metabolic process"/>
    <property type="evidence" value="ECO:0007669"/>
    <property type="project" value="TreeGrafter"/>
</dbReference>
<dbReference type="NCBIfam" id="NF006779">
    <property type="entry name" value="PRK09293.1-3"/>
    <property type="match status" value="1"/>
</dbReference>
<dbReference type="GO" id="GO:0072593">
    <property type="term" value="P:reactive oxygen species metabolic process"/>
    <property type="evidence" value="ECO:0007669"/>
    <property type="project" value="EnsemblFungi"/>
</dbReference>
<evidence type="ECO:0000256" key="1">
    <source>
        <dbReference type="ARBA" id="ARBA00001273"/>
    </source>
</evidence>
<dbReference type="Proteomes" id="UP000070544">
    <property type="component" value="Unassembled WGS sequence"/>
</dbReference>
<dbReference type="FunFam" id="3.30.540.10:FF:000002">
    <property type="entry name" value="Fructose-1,6-bisphosphatase class 1"/>
    <property type="match status" value="1"/>
</dbReference>
<dbReference type="EMBL" id="KQ965740">
    <property type="protein sequence ID" value="KXS18877.1"/>
    <property type="molecule type" value="Genomic_DNA"/>
</dbReference>
<dbReference type="PANTHER" id="PTHR11556:SF1">
    <property type="entry name" value="FRUCTOSE-BISPHOSPHATASE"/>
    <property type="match status" value="1"/>
</dbReference>
<protein>
    <recommendedName>
        <fullName evidence="12">Fructose-1,6-bisphosphatase</fullName>
        <ecNumber evidence="5">3.1.3.11</ecNumber>
    </recommendedName>
    <alternativeName>
        <fullName evidence="11">D-fructose-1,6-bisphosphate 1-phosphohydrolase</fullName>
    </alternativeName>
</protein>
<evidence type="ECO:0000256" key="12">
    <source>
        <dbReference type="ARBA" id="ARBA00070480"/>
    </source>
</evidence>
<dbReference type="InterPro" id="IPR033391">
    <property type="entry name" value="FBPase_N"/>
</dbReference>
<dbReference type="GO" id="GO:0042132">
    <property type="term" value="F:fructose 1,6-bisphosphate 1-phosphatase activity"/>
    <property type="evidence" value="ECO:0007669"/>
    <property type="project" value="UniProtKB-EC"/>
</dbReference>
<dbReference type="GO" id="GO:0046872">
    <property type="term" value="F:metal ion binding"/>
    <property type="evidence" value="ECO:0007669"/>
    <property type="project" value="UniProtKB-KW"/>
</dbReference>
<evidence type="ECO:0000256" key="9">
    <source>
        <dbReference type="ARBA" id="ARBA00023277"/>
    </source>
</evidence>
<dbReference type="GO" id="GO:0042149">
    <property type="term" value="P:cellular response to glucose starvation"/>
    <property type="evidence" value="ECO:0007669"/>
    <property type="project" value="EnsemblFungi"/>
</dbReference>
<evidence type="ECO:0000256" key="8">
    <source>
        <dbReference type="ARBA" id="ARBA00022842"/>
    </source>
</evidence>
<accession>A0A139AQ48</accession>
<evidence type="ECO:0000256" key="6">
    <source>
        <dbReference type="ARBA" id="ARBA00022723"/>
    </source>
</evidence>
<dbReference type="PRINTS" id="PR00115">
    <property type="entry name" value="F16BPHPHTASE"/>
</dbReference>
<evidence type="ECO:0000256" key="10">
    <source>
        <dbReference type="ARBA" id="ARBA00024331"/>
    </source>
</evidence>
<dbReference type="PANTHER" id="PTHR11556">
    <property type="entry name" value="FRUCTOSE-1,6-BISPHOSPHATASE-RELATED"/>
    <property type="match status" value="1"/>
</dbReference>
<dbReference type="GO" id="GO:0042597">
    <property type="term" value="C:periplasmic space"/>
    <property type="evidence" value="ECO:0007669"/>
    <property type="project" value="EnsemblFungi"/>
</dbReference>
<evidence type="ECO:0000256" key="7">
    <source>
        <dbReference type="ARBA" id="ARBA00022801"/>
    </source>
</evidence>
<dbReference type="PIRSF" id="PIRSF000904">
    <property type="entry name" value="FBPtase_SBPase"/>
    <property type="match status" value="1"/>
</dbReference>
<name>A0A139AQ48_GONPJ</name>
<feature type="domain" description="Fructose-1-6-bisphosphatase class 1 C-terminal" evidence="15">
    <location>
        <begin position="207"/>
        <end position="337"/>
    </location>
</feature>
<dbReference type="GO" id="GO:0006002">
    <property type="term" value="P:fructose 6-phosphate metabolic process"/>
    <property type="evidence" value="ECO:0007669"/>
    <property type="project" value="TreeGrafter"/>
</dbReference>
<dbReference type="CDD" id="cd00354">
    <property type="entry name" value="FBPase"/>
    <property type="match status" value="1"/>
</dbReference>
<dbReference type="InterPro" id="IPR020548">
    <property type="entry name" value="Fructose_bisphosphatase_AS"/>
</dbReference>
<dbReference type="NCBIfam" id="NF006778">
    <property type="entry name" value="PRK09293.1-1"/>
    <property type="match status" value="1"/>
</dbReference>
<evidence type="ECO:0000313" key="17">
    <source>
        <dbReference type="Proteomes" id="UP000070544"/>
    </source>
</evidence>
<keyword evidence="8" id="KW-0460">Magnesium</keyword>
<dbReference type="GO" id="GO:0005986">
    <property type="term" value="P:sucrose biosynthetic process"/>
    <property type="evidence" value="ECO:0007669"/>
    <property type="project" value="TreeGrafter"/>
</dbReference>
<evidence type="ECO:0000313" key="16">
    <source>
        <dbReference type="EMBL" id="KXS18877.1"/>
    </source>
</evidence>
<dbReference type="Pfam" id="PF18913">
    <property type="entry name" value="FBPase_C"/>
    <property type="match status" value="1"/>
</dbReference>
<dbReference type="GO" id="GO:0005829">
    <property type="term" value="C:cytosol"/>
    <property type="evidence" value="ECO:0007669"/>
    <property type="project" value="EnsemblFungi"/>
</dbReference>
<dbReference type="AlphaFoldDB" id="A0A139AQ48"/>
<dbReference type="InterPro" id="IPR028343">
    <property type="entry name" value="FBPtase"/>
</dbReference>
<evidence type="ECO:0000256" key="3">
    <source>
        <dbReference type="ARBA" id="ARBA00010941"/>
    </source>
</evidence>
<dbReference type="OrthoDB" id="10256725at2759"/>
<keyword evidence="17" id="KW-1185">Reference proteome</keyword>
<comment type="similarity">
    <text evidence="3 13">Belongs to the FBPase class 1 family.</text>
</comment>
<organism evidence="16 17">
    <name type="scientific">Gonapodya prolifera (strain JEL478)</name>
    <name type="common">Monoblepharis prolifera</name>
    <dbReference type="NCBI Taxonomy" id="1344416"/>
    <lineage>
        <taxon>Eukaryota</taxon>
        <taxon>Fungi</taxon>
        <taxon>Fungi incertae sedis</taxon>
        <taxon>Chytridiomycota</taxon>
        <taxon>Chytridiomycota incertae sedis</taxon>
        <taxon>Monoblepharidomycetes</taxon>
        <taxon>Monoblepharidales</taxon>
        <taxon>Gonapodyaceae</taxon>
        <taxon>Gonapodya</taxon>
    </lineage>
</organism>
<dbReference type="HAMAP" id="MF_01855">
    <property type="entry name" value="FBPase_class1"/>
    <property type="match status" value="1"/>
</dbReference>
<evidence type="ECO:0000256" key="2">
    <source>
        <dbReference type="ARBA" id="ARBA00001946"/>
    </source>
</evidence>
<evidence type="ECO:0000256" key="13">
    <source>
        <dbReference type="RuleBase" id="RU000508"/>
    </source>
</evidence>
<keyword evidence="7 13" id="KW-0378">Hydrolase</keyword>
<dbReference type="Gene3D" id="3.40.190.80">
    <property type="match status" value="1"/>
</dbReference>
<dbReference type="InterPro" id="IPR000146">
    <property type="entry name" value="FBPase_class-1"/>
</dbReference>